<reference evidence="13 14" key="1">
    <citation type="journal article" date="2020" name="IScience">
        <title>Genome Sequencing of the Endangered Kingdonia uniflora (Circaeasteraceae, Ranunculales) Reveals Potential Mechanisms of Evolutionary Specialization.</title>
        <authorList>
            <person name="Sun Y."/>
            <person name="Deng T."/>
            <person name="Zhang A."/>
            <person name="Moore M.J."/>
            <person name="Landis J.B."/>
            <person name="Lin N."/>
            <person name="Zhang H."/>
            <person name="Zhang X."/>
            <person name="Huang J."/>
            <person name="Zhang X."/>
            <person name="Sun H."/>
            <person name="Wang H."/>
        </authorList>
    </citation>
    <scope>NUCLEOTIDE SEQUENCE [LARGE SCALE GENOMIC DNA]</scope>
    <source>
        <strain evidence="13">TB1705</strain>
        <tissue evidence="13">Leaf</tissue>
    </source>
</reference>
<dbReference type="OrthoDB" id="619536at2759"/>
<comment type="catalytic activity">
    <reaction evidence="9">
        <text>a long chain fatty alcohol + a fatty acyl-CoA = a long-chain alcohol wax ester + CoA</text>
        <dbReference type="Rhea" id="RHEA:38443"/>
        <dbReference type="ChEBI" id="CHEBI:17135"/>
        <dbReference type="ChEBI" id="CHEBI:57287"/>
        <dbReference type="ChEBI" id="CHEBI:77636"/>
        <dbReference type="ChEBI" id="CHEBI:235323"/>
        <dbReference type="EC" id="2.3.1.75"/>
    </reaction>
</comment>
<evidence type="ECO:0000256" key="3">
    <source>
        <dbReference type="ARBA" id="ARBA00004771"/>
    </source>
</evidence>
<keyword evidence="14" id="KW-1185">Reference proteome</keyword>
<keyword evidence="7" id="KW-0012">Acyltransferase</keyword>
<organism evidence="13 14">
    <name type="scientific">Kingdonia uniflora</name>
    <dbReference type="NCBI Taxonomy" id="39325"/>
    <lineage>
        <taxon>Eukaryota</taxon>
        <taxon>Viridiplantae</taxon>
        <taxon>Streptophyta</taxon>
        <taxon>Embryophyta</taxon>
        <taxon>Tracheophyta</taxon>
        <taxon>Spermatophyta</taxon>
        <taxon>Magnoliopsida</taxon>
        <taxon>Ranunculales</taxon>
        <taxon>Circaeasteraceae</taxon>
        <taxon>Kingdonia</taxon>
    </lineage>
</organism>
<name>A0A7J7NM57_9MAGN</name>
<dbReference type="Proteomes" id="UP000541444">
    <property type="component" value="Unassembled WGS sequence"/>
</dbReference>
<feature type="domain" description="O-acyltransferase WSD1 C-terminal" evidence="12">
    <location>
        <begin position="126"/>
        <end position="177"/>
    </location>
</feature>
<protein>
    <recommendedName>
        <fullName evidence="15">Diacylglycerol O-acyltransferase</fullName>
    </recommendedName>
</protein>
<evidence type="ECO:0000256" key="2">
    <source>
        <dbReference type="ARBA" id="ARBA00004586"/>
    </source>
</evidence>
<evidence type="ECO:0000313" key="13">
    <source>
        <dbReference type="EMBL" id="KAF6168287.1"/>
    </source>
</evidence>
<dbReference type="GO" id="GO:0004144">
    <property type="term" value="F:diacylglycerol O-acyltransferase activity"/>
    <property type="evidence" value="ECO:0007669"/>
    <property type="project" value="UniProtKB-EC"/>
</dbReference>
<evidence type="ECO:0000259" key="12">
    <source>
        <dbReference type="Pfam" id="PF06974"/>
    </source>
</evidence>
<sequence length="189" mass="21398">ITDDCGVKQWKSVTVKLEDHAIVPIFQNGLSPESYDGILQDYLSNTALEKLPQSRPLWEIHIFKYPTSNAAGTLIFKLHHALRDGFSLMGALFRCFQRADDPFLPITFPSSQLDSTLGSDNKGLKKIVYMKTTARYIRSTLNNTSMTISNMIGPMERIVLAEHPCTGIYFMVVGIPQVEYFTLRLYIVM</sequence>
<evidence type="ECO:0000256" key="6">
    <source>
        <dbReference type="ARBA" id="ARBA00022824"/>
    </source>
</evidence>
<comment type="pathway">
    <text evidence="4">Lipid metabolism.</text>
</comment>
<gene>
    <name evidence="13" type="ORF">GIB67_014522</name>
</gene>
<dbReference type="InterPro" id="IPR045034">
    <property type="entry name" value="O-acyltransferase_WSD1-like"/>
</dbReference>
<dbReference type="GO" id="GO:0005789">
    <property type="term" value="C:endoplasmic reticulum membrane"/>
    <property type="evidence" value="ECO:0007669"/>
    <property type="project" value="UniProtKB-SubCell"/>
</dbReference>
<proteinExistence type="inferred from homology"/>
<comment type="pathway">
    <text evidence="3">Glycerolipid metabolism; triacylglycerol biosynthesis.</text>
</comment>
<comment type="catalytic activity">
    <reaction evidence="10">
        <text>an acyl-CoA + a 1,2-diacyl-sn-glycerol = a triacyl-sn-glycerol + CoA</text>
        <dbReference type="Rhea" id="RHEA:10868"/>
        <dbReference type="ChEBI" id="CHEBI:17815"/>
        <dbReference type="ChEBI" id="CHEBI:57287"/>
        <dbReference type="ChEBI" id="CHEBI:58342"/>
        <dbReference type="ChEBI" id="CHEBI:64615"/>
        <dbReference type="EC" id="2.3.1.20"/>
    </reaction>
</comment>
<dbReference type="PANTHER" id="PTHR31650">
    <property type="entry name" value="O-ACYLTRANSFERASE (WSD1-LIKE) FAMILY PROTEIN"/>
    <property type="match status" value="1"/>
</dbReference>
<evidence type="ECO:0000256" key="5">
    <source>
        <dbReference type="ARBA" id="ARBA00022679"/>
    </source>
</evidence>
<comment type="subcellular location">
    <subcellularLocation>
        <location evidence="1">Cell membrane</location>
        <topology evidence="1">Single-pass membrane protein</topology>
    </subcellularLocation>
    <subcellularLocation>
        <location evidence="2">Endoplasmic reticulum membrane</location>
    </subcellularLocation>
</comment>
<evidence type="ECO:0000256" key="7">
    <source>
        <dbReference type="ARBA" id="ARBA00023315"/>
    </source>
</evidence>
<dbReference type="AlphaFoldDB" id="A0A7J7NM57"/>
<comment type="similarity">
    <text evidence="8">In the N-terminal section; belongs to the long-chain O-acyltransferase family.</text>
</comment>
<feature type="domain" description="O-acyltransferase WSD1-like N-terminal" evidence="11">
    <location>
        <begin position="47"/>
        <end position="110"/>
    </location>
</feature>
<comment type="caution">
    <text evidence="13">The sequence shown here is derived from an EMBL/GenBank/DDBJ whole genome shotgun (WGS) entry which is preliminary data.</text>
</comment>
<feature type="non-terminal residue" evidence="13">
    <location>
        <position position="1"/>
    </location>
</feature>
<dbReference type="EMBL" id="JACGCM010000698">
    <property type="protein sequence ID" value="KAF6168287.1"/>
    <property type="molecule type" value="Genomic_DNA"/>
</dbReference>
<dbReference type="GO" id="GO:0005886">
    <property type="term" value="C:plasma membrane"/>
    <property type="evidence" value="ECO:0007669"/>
    <property type="project" value="UniProtKB-SubCell"/>
</dbReference>
<dbReference type="UniPathway" id="UPA00282"/>
<dbReference type="GO" id="GO:0019432">
    <property type="term" value="P:triglyceride biosynthetic process"/>
    <property type="evidence" value="ECO:0007669"/>
    <property type="project" value="UniProtKB-UniPathway"/>
</dbReference>
<keyword evidence="6" id="KW-0256">Endoplasmic reticulum</keyword>
<dbReference type="Pfam" id="PF06974">
    <property type="entry name" value="WS_DGAT_C"/>
    <property type="match status" value="1"/>
</dbReference>
<accession>A0A7J7NM57</accession>
<evidence type="ECO:0000256" key="1">
    <source>
        <dbReference type="ARBA" id="ARBA00004162"/>
    </source>
</evidence>
<dbReference type="PANTHER" id="PTHR31650:SF34">
    <property type="entry name" value="O-ACYLTRANSFERASE WSD1-LIKE ISOFORM X1"/>
    <property type="match status" value="1"/>
</dbReference>
<evidence type="ECO:0000256" key="8">
    <source>
        <dbReference type="ARBA" id="ARBA00024360"/>
    </source>
</evidence>
<dbReference type="InterPro" id="IPR004255">
    <property type="entry name" value="O-acyltransferase_WSD1_N"/>
</dbReference>
<evidence type="ECO:0000256" key="4">
    <source>
        <dbReference type="ARBA" id="ARBA00005189"/>
    </source>
</evidence>
<dbReference type="GO" id="GO:0047196">
    <property type="term" value="F:long-chain-alcohol O-fatty-acyltransferase activity"/>
    <property type="evidence" value="ECO:0007669"/>
    <property type="project" value="UniProtKB-EC"/>
</dbReference>
<dbReference type="InterPro" id="IPR009721">
    <property type="entry name" value="O-acyltransferase_WSD1_C"/>
</dbReference>
<evidence type="ECO:0000313" key="14">
    <source>
        <dbReference type="Proteomes" id="UP000541444"/>
    </source>
</evidence>
<dbReference type="Pfam" id="PF03007">
    <property type="entry name" value="WS_DGAT_cat"/>
    <property type="match status" value="1"/>
</dbReference>
<keyword evidence="5" id="KW-0808">Transferase</keyword>
<evidence type="ECO:0000256" key="10">
    <source>
        <dbReference type="ARBA" id="ARBA00048109"/>
    </source>
</evidence>
<evidence type="ECO:0000256" key="9">
    <source>
        <dbReference type="ARBA" id="ARBA00047604"/>
    </source>
</evidence>
<evidence type="ECO:0000259" key="11">
    <source>
        <dbReference type="Pfam" id="PF03007"/>
    </source>
</evidence>
<evidence type="ECO:0008006" key="15">
    <source>
        <dbReference type="Google" id="ProtNLM"/>
    </source>
</evidence>